<proteinExistence type="predicted"/>
<name>A0AA41Z302_9HYPH</name>
<evidence type="ECO:0000256" key="3">
    <source>
        <dbReference type="ARBA" id="ARBA00022989"/>
    </source>
</evidence>
<evidence type="ECO:0000256" key="4">
    <source>
        <dbReference type="ARBA" id="ARBA00023136"/>
    </source>
</evidence>
<evidence type="ECO:0000256" key="1">
    <source>
        <dbReference type="ARBA" id="ARBA00004370"/>
    </source>
</evidence>
<dbReference type="EMBL" id="JAMOIM010000065">
    <property type="protein sequence ID" value="MCW6512789.1"/>
    <property type="molecule type" value="Genomic_DNA"/>
</dbReference>
<dbReference type="PANTHER" id="PTHR35371">
    <property type="entry name" value="INNER MEMBRANE PROTEIN"/>
    <property type="match status" value="1"/>
</dbReference>
<evidence type="ECO:0000313" key="7">
    <source>
        <dbReference type="Proteomes" id="UP001165667"/>
    </source>
</evidence>
<dbReference type="SUPFAM" id="SSF161084">
    <property type="entry name" value="MAPEG domain-like"/>
    <property type="match status" value="1"/>
</dbReference>
<dbReference type="GO" id="GO:0016020">
    <property type="term" value="C:membrane"/>
    <property type="evidence" value="ECO:0007669"/>
    <property type="project" value="UniProtKB-SubCell"/>
</dbReference>
<accession>A0AA41Z302</accession>
<dbReference type="PANTHER" id="PTHR35371:SF1">
    <property type="entry name" value="BLR7753 PROTEIN"/>
    <property type="match status" value="1"/>
</dbReference>
<evidence type="ECO:0000256" key="5">
    <source>
        <dbReference type="SAM" id="Phobius"/>
    </source>
</evidence>
<keyword evidence="2 5" id="KW-0812">Transmembrane</keyword>
<dbReference type="Pfam" id="PF01124">
    <property type="entry name" value="MAPEG"/>
    <property type="match status" value="1"/>
</dbReference>
<feature type="transmembrane region" description="Helical" evidence="5">
    <location>
        <begin position="6"/>
        <end position="26"/>
    </location>
</feature>
<reference evidence="6" key="1">
    <citation type="submission" date="2022-05" db="EMBL/GenBank/DDBJ databases">
        <authorList>
            <person name="Pankratov T."/>
        </authorList>
    </citation>
    <scope>NUCLEOTIDE SEQUENCE</scope>
    <source>
        <strain evidence="6">BP6-180914</strain>
    </source>
</reference>
<keyword evidence="7" id="KW-1185">Reference proteome</keyword>
<gene>
    <name evidence="6" type="ORF">M8523_33375</name>
</gene>
<protein>
    <submittedName>
        <fullName evidence="6">MAPEG family protein</fullName>
    </submittedName>
</protein>
<dbReference type="Proteomes" id="UP001165667">
    <property type="component" value="Unassembled WGS sequence"/>
</dbReference>
<dbReference type="RefSeq" id="WP_282589164.1">
    <property type="nucleotide sequence ID" value="NZ_JAMOIM010000065.1"/>
</dbReference>
<dbReference type="InterPro" id="IPR023352">
    <property type="entry name" value="MAPEG-like_dom_sf"/>
</dbReference>
<organism evidence="6 7">
    <name type="scientific">Lichenifustis flavocetrariae</name>
    <dbReference type="NCBI Taxonomy" id="2949735"/>
    <lineage>
        <taxon>Bacteria</taxon>
        <taxon>Pseudomonadati</taxon>
        <taxon>Pseudomonadota</taxon>
        <taxon>Alphaproteobacteria</taxon>
        <taxon>Hyphomicrobiales</taxon>
        <taxon>Lichenihabitantaceae</taxon>
        <taxon>Lichenifustis</taxon>
    </lineage>
</organism>
<comment type="caution">
    <text evidence="6">The sequence shown here is derived from an EMBL/GenBank/DDBJ whole genome shotgun (WGS) entry which is preliminary data.</text>
</comment>
<dbReference type="Gene3D" id="1.20.120.550">
    <property type="entry name" value="Membrane associated eicosanoid/glutathione metabolism-like domain"/>
    <property type="match status" value="1"/>
</dbReference>
<dbReference type="AlphaFoldDB" id="A0AA41Z302"/>
<comment type="subcellular location">
    <subcellularLocation>
        <location evidence="1">Membrane</location>
    </subcellularLocation>
</comment>
<dbReference type="InterPro" id="IPR001129">
    <property type="entry name" value="Membr-assoc_MAPEG"/>
</dbReference>
<evidence type="ECO:0000256" key="2">
    <source>
        <dbReference type="ARBA" id="ARBA00022692"/>
    </source>
</evidence>
<evidence type="ECO:0000313" key="6">
    <source>
        <dbReference type="EMBL" id="MCW6512789.1"/>
    </source>
</evidence>
<keyword evidence="3 5" id="KW-1133">Transmembrane helix</keyword>
<feature type="transmembrane region" description="Helical" evidence="5">
    <location>
        <begin position="101"/>
        <end position="131"/>
    </location>
</feature>
<sequence length="135" mass="14380">MPFTSELHALALITTATALMWVPYVCGRMATFGMLAPIGNPGPGYPIDPPWMDRARRAHANAVENLAVFAPLVLIAAMVGLSTPVTATAAWTYVVARLVHYVIYAAGIPFLRTLAFLVGTCCTVVVGITLLEHGL</sequence>
<keyword evidence="4 5" id="KW-0472">Membrane</keyword>